<dbReference type="GO" id="GO:0004722">
    <property type="term" value="F:protein serine/threonine phosphatase activity"/>
    <property type="evidence" value="ECO:0007669"/>
    <property type="project" value="UniProtKB-EC"/>
</dbReference>
<keyword evidence="7" id="KW-0460">Magnesium</keyword>
<evidence type="ECO:0000256" key="6">
    <source>
        <dbReference type="ARBA" id="ARBA00022801"/>
    </source>
</evidence>
<feature type="domain" description="PPM-type phosphatase" evidence="12">
    <location>
        <begin position="36"/>
        <end position="338"/>
    </location>
</feature>
<evidence type="ECO:0000256" key="1">
    <source>
        <dbReference type="ARBA" id="ARBA00001936"/>
    </source>
</evidence>
<dbReference type="SUPFAM" id="SSF81606">
    <property type="entry name" value="PP2C-like"/>
    <property type="match status" value="1"/>
</dbReference>
<dbReference type="CDD" id="cd00143">
    <property type="entry name" value="PP2Cc"/>
    <property type="match status" value="1"/>
</dbReference>
<keyword evidence="9" id="KW-0464">Manganese</keyword>
<comment type="cofactor">
    <cofactor evidence="1">
        <name>Mn(2+)</name>
        <dbReference type="ChEBI" id="CHEBI:29035"/>
    </cofactor>
</comment>
<dbReference type="PANTHER" id="PTHR47992">
    <property type="entry name" value="PROTEIN PHOSPHATASE"/>
    <property type="match status" value="1"/>
</dbReference>
<evidence type="ECO:0000256" key="10">
    <source>
        <dbReference type="ARBA" id="ARBA00047761"/>
    </source>
</evidence>
<dbReference type="Gene3D" id="3.60.40.10">
    <property type="entry name" value="PPM-type phosphatase domain"/>
    <property type="match status" value="1"/>
</dbReference>
<organism evidence="13 14">
    <name type="scientific">Vanilla planifolia</name>
    <name type="common">Vanilla</name>
    <dbReference type="NCBI Taxonomy" id="51239"/>
    <lineage>
        <taxon>Eukaryota</taxon>
        <taxon>Viridiplantae</taxon>
        <taxon>Streptophyta</taxon>
        <taxon>Embryophyta</taxon>
        <taxon>Tracheophyta</taxon>
        <taxon>Spermatophyta</taxon>
        <taxon>Magnoliopsida</taxon>
        <taxon>Liliopsida</taxon>
        <taxon>Asparagales</taxon>
        <taxon>Orchidaceae</taxon>
        <taxon>Vanilloideae</taxon>
        <taxon>Vanilleae</taxon>
        <taxon>Vanilla</taxon>
    </lineage>
</organism>
<dbReference type="OrthoDB" id="1662883at2759"/>
<dbReference type="EMBL" id="JADCNL010000009">
    <property type="protein sequence ID" value="KAG0467420.1"/>
    <property type="molecule type" value="Genomic_DNA"/>
</dbReference>
<comment type="catalytic activity">
    <reaction evidence="11">
        <text>O-phospho-L-threonyl-[protein] + H2O = L-threonyl-[protein] + phosphate</text>
        <dbReference type="Rhea" id="RHEA:47004"/>
        <dbReference type="Rhea" id="RHEA-COMP:11060"/>
        <dbReference type="Rhea" id="RHEA-COMP:11605"/>
        <dbReference type="ChEBI" id="CHEBI:15377"/>
        <dbReference type="ChEBI" id="CHEBI:30013"/>
        <dbReference type="ChEBI" id="CHEBI:43474"/>
        <dbReference type="ChEBI" id="CHEBI:61977"/>
        <dbReference type="EC" id="3.1.3.16"/>
    </reaction>
</comment>
<dbReference type="InterPro" id="IPR001932">
    <property type="entry name" value="PPM-type_phosphatase-like_dom"/>
</dbReference>
<comment type="similarity">
    <text evidence="3">Belongs to the PP2C family.</text>
</comment>
<evidence type="ECO:0000256" key="3">
    <source>
        <dbReference type="ARBA" id="ARBA00006702"/>
    </source>
</evidence>
<dbReference type="GO" id="GO:0046872">
    <property type="term" value="F:metal ion binding"/>
    <property type="evidence" value="ECO:0007669"/>
    <property type="project" value="UniProtKB-KW"/>
</dbReference>
<keyword evidence="8" id="KW-0904">Protein phosphatase</keyword>
<dbReference type="Pfam" id="PF00481">
    <property type="entry name" value="PP2C"/>
    <property type="match status" value="1"/>
</dbReference>
<sequence>MKMGNCCSWPLKAEIGTGAGVGTDALLWCRDAGEHAAGEFSMAMVQANSILEDASQIESGNHGTFVGVYDGHNGPEVSRYLRDNLFQNLQDLVSEEGMSVEVLRKSILLTDDEFLSIVEKQWSVMPQLAAVGSCCLTGVISGGILYVANLGDSRAVLGRFDGDIREIVPIQLSTEHNACQESVRKELRLLHPDDPNIVVLKHKVWRVKGIIQISRSIGDAYLKKIEFNREPLIPKLRVSKSFDKPIVISEPSIVAHKIRPTDHFVIFASDGLWDHISNQEAVNIVQKYPRKGISRRLIKAAQKIAARKREVRYVDLKSVDRGIRRHFHDDMTVIVLFLDYSLASKGSYSAPVFSLKGGKE</sequence>
<dbReference type="FunFam" id="3.60.40.10:FF:000020">
    <property type="entry name" value="Probable protein phosphatase 2C 42"/>
    <property type="match status" value="1"/>
</dbReference>
<proteinExistence type="inferred from homology"/>
<comment type="catalytic activity">
    <reaction evidence="10">
        <text>O-phospho-L-seryl-[protein] + H2O = L-seryl-[protein] + phosphate</text>
        <dbReference type="Rhea" id="RHEA:20629"/>
        <dbReference type="Rhea" id="RHEA-COMP:9863"/>
        <dbReference type="Rhea" id="RHEA-COMP:11604"/>
        <dbReference type="ChEBI" id="CHEBI:15377"/>
        <dbReference type="ChEBI" id="CHEBI:29999"/>
        <dbReference type="ChEBI" id="CHEBI:43474"/>
        <dbReference type="ChEBI" id="CHEBI:83421"/>
        <dbReference type="EC" id="3.1.3.16"/>
    </reaction>
</comment>
<dbReference type="SMART" id="SM00332">
    <property type="entry name" value="PP2Cc"/>
    <property type="match status" value="1"/>
</dbReference>
<dbReference type="InterPro" id="IPR015655">
    <property type="entry name" value="PP2C"/>
</dbReference>
<evidence type="ECO:0000256" key="4">
    <source>
        <dbReference type="ARBA" id="ARBA00013081"/>
    </source>
</evidence>
<comment type="caution">
    <text evidence="13">The sequence shown here is derived from an EMBL/GenBank/DDBJ whole genome shotgun (WGS) entry which is preliminary data.</text>
</comment>
<name>A0A835Q6S2_VANPL</name>
<evidence type="ECO:0000256" key="5">
    <source>
        <dbReference type="ARBA" id="ARBA00022723"/>
    </source>
</evidence>
<evidence type="ECO:0000313" key="13">
    <source>
        <dbReference type="EMBL" id="KAG0467420.1"/>
    </source>
</evidence>
<evidence type="ECO:0000259" key="12">
    <source>
        <dbReference type="PROSITE" id="PS51746"/>
    </source>
</evidence>
<evidence type="ECO:0000256" key="8">
    <source>
        <dbReference type="ARBA" id="ARBA00022912"/>
    </source>
</evidence>
<evidence type="ECO:0000256" key="2">
    <source>
        <dbReference type="ARBA" id="ARBA00001946"/>
    </source>
</evidence>
<accession>A0A835Q6S2</accession>
<protein>
    <recommendedName>
        <fullName evidence="4">protein-serine/threonine phosphatase</fullName>
        <ecNumber evidence="4">3.1.3.16</ecNumber>
    </recommendedName>
</protein>
<evidence type="ECO:0000313" key="14">
    <source>
        <dbReference type="Proteomes" id="UP000636800"/>
    </source>
</evidence>
<reference evidence="13 14" key="1">
    <citation type="journal article" date="2020" name="Nat. Food">
        <title>A phased Vanilla planifolia genome enables genetic improvement of flavour and production.</title>
        <authorList>
            <person name="Hasing T."/>
            <person name="Tang H."/>
            <person name="Brym M."/>
            <person name="Khazi F."/>
            <person name="Huang T."/>
            <person name="Chambers A.H."/>
        </authorList>
    </citation>
    <scope>NUCLEOTIDE SEQUENCE [LARGE SCALE GENOMIC DNA]</scope>
    <source>
        <tissue evidence="13">Leaf</tissue>
    </source>
</reference>
<evidence type="ECO:0000256" key="7">
    <source>
        <dbReference type="ARBA" id="ARBA00022842"/>
    </source>
</evidence>
<keyword evidence="5" id="KW-0479">Metal-binding</keyword>
<dbReference type="EC" id="3.1.3.16" evidence="4"/>
<evidence type="ECO:0000256" key="9">
    <source>
        <dbReference type="ARBA" id="ARBA00023211"/>
    </source>
</evidence>
<dbReference type="AlphaFoldDB" id="A0A835Q6S2"/>
<keyword evidence="14" id="KW-1185">Reference proteome</keyword>
<dbReference type="PROSITE" id="PS51746">
    <property type="entry name" value="PPM_2"/>
    <property type="match status" value="1"/>
</dbReference>
<gene>
    <name evidence="13" type="ORF">HPP92_019000</name>
</gene>
<dbReference type="Proteomes" id="UP000636800">
    <property type="component" value="Unassembled WGS sequence"/>
</dbReference>
<dbReference type="InterPro" id="IPR036457">
    <property type="entry name" value="PPM-type-like_dom_sf"/>
</dbReference>
<keyword evidence="6" id="KW-0378">Hydrolase</keyword>
<comment type="cofactor">
    <cofactor evidence="2">
        <name>Mg(2+)</name>
        <dbReference type="ChEBI" id="CHEBI:18420"/>
    </cofactor>
</comment>
<evidence type="ECO:0000256" key="11">
    <source>
        <dbReference type="ARBA" id="ARBA00048336"/>
    </source>
</evidence>